<name>A0ABD2K5A5_9BILA</name>
<dbReference type="AlphaFoldDB" id="A0ABD2K5A5"/>
<dbReference type="SUPFAM" id="SSF55811">
    <property type="entry name" value="Nudix"/>
    <property type="match status" value="1"/>
</dbReference>
<dbReference type="PROSITE" id="PS51462">
    <property type="entry name" value="NUDIX"/>
    <property type="match status" value="1"/>
</dbReference>
<dbReference type="Gene3D" id="3.90.79.10">
    <property type="entry name" value="Nucleoside Triphosphate Pyrophosphohydrolase"/>
    <property type="match status" value="1"/>
</dbReference>
<evidence type="ECO:0000313" key="3">
    <source>
        <dbReference type="Proteomes" id="UP001620626"/>
    </source>
</evidence>
<accession>A0ABD2K5A5</accession>
<dbReference type="Pfam" id="PF25969">
    <property type="entry name" value="NUDT9_N"/>
    <property type="match status" value="1"/>
</dbReference>
<evidence type="ECO:0000313" key="2">
    <source>
        <dbReference type="EMBL" id="KAL3098077.1"/>
    </source>
</evidence>
<keyword evidence="3" id="KW-1185">Reference proteome</keyword>
<dbReference type="Proteomes" id="UP001620626">
    <property type="component" value="Unassembled WGS sequence"/>
</dbReference>
<dbReference type="InterPro" id="IPR015797">
    <property type="entry name" value="NUDIX_hydrolase-like_dom_sf"/>
</dbReference>
<organism evidence="2 3">
    <name type="scientific">Heterodera trifolii</name>
    <dbReference type="NCBI Taxonomy" id="157864"/>
    <lineage>
        <taxon>Eukaryota</taxon>
        <taxon>Metazoa</taxon>
        <taxon>Ecdysozoa</taxon>
        <taxon>Nematoda</taxon>
        <taxon>Chromadorea</taxon>
        <taxon>Rhabditida</taxon>
        <taxon>Tylenchina</taxon>
        <taxon>Tylenchomorpha</taxon>
        <taxon>Tylenchoidea</taxon>
        <taxon>Heteroderidae</taxon>
        <taxon>Heteroderinae</taxon>
        <taxon>Heterodera</taxon>
    </lineage>
</organism>
<sequence length="268" mass="30126">MSSGIIEFAVARGLHVKCRETAVPYLRSSIRRFPVDEQRVPWNVPFVDYSPPDYTADSVHGKPWADPSEPSKCKFNSMDDGVNRVSFHSNYNLDTNGRPLNPFGRTGLRGRGLFGRWGPNHAADAIVSRRLANGQLQFVAIERRDTGELALPGGMLNKGEAPTAAAVREFSEEALGGDRREDKLEHFWKKGKTVYQGYVDDHRNTDNAWGETTAVNFHDTDGLLEDIELEGGDDAETARWVEVNQELKLYASHDYLVHLFQKMHENPA</sequence>
<dbReference type="Pfam" id="PF00293">
    <property type="entry name" value="NUDIX"/>
    <property type="match status" value="1"/>
</dbReference>
<dbReference type="CDD" id="cd03670">
    <property type="entry name" value="NUDIX_ADPRase_Nudt9"/>
    <property type="match status" value="1"/>
</dbReference>
<dbReference type="PANTHER" id="PTHR13030">
    <property type="entry name" value="NUDIX HYDROLASE"/>
    <property type="match status" value="1"/>
</dbReference>
<dbReference type="InterPro" id="IPR039989">
    <property type="entry name" value="NUDT9"/>
</dbReference>
<dbReference type="PANTHER" id="PTHR13030:SF8">
    <property type="entry name" value="ADP-RIBOSE PYROPHOSPHATASE, MITOCHONDRIAL"/>
    <property type="match status" value="1"/>
</dbReference>
<dbReference type="InterPro" id="IPR000086">
    <property type="entry name" value="NUDIX_hydrolase_dom"/>
</dbReference>
<reference evidence="2 3" key="1">
    <citation type="submission" date="2024-10" db="EMBL/GenBank/DDBJ databases">
        <authorList>
            <person name="Kim D."/>
        </authorList>
    </citation>
    <scope>NUCLEOTIDE SEQUENCE [LARGE SCALE GENOMIC DNA]</scope>
    <source>
        <strain evidence="2">BH-2024</strain>
    </source>
</reference>
<protein>
    <recommendedName>
        <fullName evidence="1">Nudix hydrolase domain-containing protein</fullName>
    </recommendedName>
</protein>
<gene>
    <name evidence="2" type="ORF">niasHT_027622</name>
</gene>
<proteinExistence type="predicted"/>
<comment type="caution">
    <text evidence="2">The sequence shown here is derived from an EMBL/GenBank/DDBJ whole genome shotgun (WGS) entry which is preliminary data.</text>
</comment>
<dbReference type="EMBL" id="JBICBT010000830">
    <property type="protein sequence ID" value="KAL3098077.1"/>
    <property type="molecule type" value="Genomic_DNA"/>
</dbReference>
<feature type="domain" description="Nudix hydrolase" evidence="1">
    <location>
        <begin position="119"/>
        <end position="263"/>
    </location>
</feature>
<evidence type="ECO:0000259" key="1">
    <source>
        <dbReference type="PROSITE" id="PS51462"/>
    </source>
</evidence>